<keyword evidence="1" id="KW-0808">Transferase</keyword>
<dbReference type="Pfam" id="PF08843">
    <property type="entry name" value="AbiEii"/>
    <property type="match status" value="1"/>
</dbReference>
<evidence type="ECO:0000313" key="1">
    <source>
        <dbReference type="EMBL" id="MEC0231755.1"/>
    </source>
</evidence>
<gene>
    <name evidence="1" type="ORF">P4I72_32100</name>
</gene>
<accession>A0ABU6GC30</accession>
<sequence length="296" mass="34663">MSGMKNVKDLHDEVRELVVLEALLRRVSLVQMPFVLKGSLLTRQFMDNRELRFVEDIDFLYAGKIKDVEQARETFTNWMIQVTELDLNDGIIFRSFRDNTFWRYIDYAMADDFPTVNTDIAYYFEGEQGEARQYHEFCLDVSFNLELEIEPVSLKYQPVFADSFLVPLTVPLSIQVAWKLHQTIVRPRFKDLYDLIYLLSHPTYDQHALKETLQALVNECNIDRAITNADIKKILVDDLYDLYPLLSQDYDLKKYAGSMNLDIYFMQLATDLRKKMDSSGLNEDAFENLPTPTQNV</sequence>
<dbReference type="GO" id="GO:0016740">
    <property type="term" value="F:transferase activity"/>
    <property type="evidence" value="ECO:0007669"/>
    <property type="project" value="UniProtKB-KW"/>
</dbReference>
<evidence type="ECO:0000313" key="2">
    <source>
        <dbReference type="Proteomes" id="UP001338137"/>
    </source>
</evidence>
<name>A0ABU6GC30_9BACL</name>
<protein>
    <submittedName>
        <fullName evidence="1">Nucleotidyl transferase AbiEii/AbiGii toxin family protein</fullName>
    </submittedName>
</protein>
<dbReference type="EMBL" id="JARLKY010000102">
    <property type="protein sequence ID" value="MEC0231755.1"/>
    <property type="molecule type" value="Genomic_DNA"/>
</dbReference>
<organism evidence="1 2">
    <name type="scientific">Paenibacillus alba</name>
    <dbReference type="NCBI Taxonomy" id="1197127"/>
    <lineage>
        <taxon>Bacteria</taxon>
        <taxon>Bacillati</taxon>
        <taxon>Bacillota</taxon>
        <taxon>Bacilli</taxon>
        <taxon>Bacillales</taxon>
        <taxon>Paenibacillaceae</taxon>
        <taxon>Paenibacillus</taxon>
    </lineage>
</organism>
<comment type="caution">
    <text evidence="1">The sequence shown here is derived from an EMBL/GenBank/DDBJ whole genome shotgun (WGS) entry which is preliminary data.</text>
</comment>
<reference evidence="1 2" key="1">
    <citation type="submission" date="2023-03" db="EMBL/GenBank/DDBJ databases">
        <title>Bacillus Genome Sequencing.</title>
        <authorList>
            <person name="Dunlap C."/>
        </authorList>
    </citation>
    <scope>NUCLEOTIDE SEQUENCE [LARGE SCALE GENOMIC DNA]</scope>
    <source>
        <strain evidence="1 2">BD-533</strain>
    </source>
</reference>
<dbReference type="Proteomes" id="UP001338137">
    <property type="component" value="Unassembled WGS sequence"/>
</dbReference>
<proteinExistence type="predicted"/>
<dbReference type="InterPro" id="IPR014942">
    <property type="entry name" value="AbiEii"/>
</dbReference>
<keyword evidence="2" id="KW-1185">Reference proteome</keyword>
<dbReference type="RefSeq" id="WP_326075799.1">
    <property type="nucleotide sequence ID" value="NZ_JARLKY010000102.1"/>
</dbReference>